<feature type="transmembrane region" description="Helical" evidence="2">
    <location>
        <begin position="15"/>
        <end position="37"/>
    </location>
</feature>
<dbReference type="Proteomes" id="UP000681340">
    <property type="component" value="Unassembled WGS sequence"/>
</dbReference>
<accession>A0A919VKK2</accession>
<evidence type="ECO:0000256" key="2">
    <source>
        <dbReference type="SAM" id="Phobius"/>
    </source>
</evidence>
<dbReference type="EMBL" id="BOQL01000028">
    <property type="protein sequence ID" value="GIM69609.1"/>
    <property type="molecule type" value="Genomic_DNA"/>
</dbReference>
<sequence>MSATHPHRRPTRAAVVEYALLIGLIIVIVVASVTLLGGDLGAMVTGLAQHLDASGGDNAQAQLGIGHEGRWSRTPAPPMLAELQTRG</sequence>
<dbReference type="AlphaFoldDB" id="A0A919VKK2"/>
<feature type="region of interest" description="Disordered" evidence="1">
    <location>
        <begin position="58"/>
        <end position="87"/>
    </location>
</feature>
<proteinExistence type="predicted"/>
<keyword evidence="2" id="KW-0472">Membrane</keyword>
<evidence type="ECO:0000313" key="4">
    <source>
        <dbReference type="Proteomes" id="UP000681340"/>
    </source>
</evidence>
<evidence type="ECO:0008006" key="5">
    <source>
        <dbReference type="Google" id="ProtNLM"/>
    </source>
</evidence>
<name>A0A919VKK2_9ACTN</name>
<keyword evidence="2" id="KW-0812">Transmembrane</keyword>
<evidence type="ECO:0000256" key="1">
    <source>
        <dbReference type="SAM" id="MobiDB-lite"/>
    </source>
</evidence>
<protein>
    <recommendedName>
        <fullName evidence="5">Pilus assembly protein Flp/PilA</fullName>
    </recommendedName>
</protein>
<comment type="caution">
    <text evidence="3">The sequence shown here is derived from an EMBL/GenBank/DDBJ whole genome shotgun (WGS) entry which is preliminary data.</text>
</comment>
<keyword evidence="2" id="KW-1133">Transmembrane helix</keyword>
<gene>
    <name evidence="3" type="ORF">Aau02nite_36900</name>
</gene>
<keyword evidence="4" id="KW-1185">Reference proteome</keyword>
<dbReference type="RefSeq" id="WP_212989666.1">
    <property type="nucleotide sequence ID" value="NZ_BAABEA010000039.1"/>
</dbReference>
<organism evidence="3 4">
    <name type="scientific">Actinoplanes auranticolor</name>
    <dbReference type="NCBI Taxonomy" id="47988"/>
    <lineage>
        <taxon>Bacteria</taxon>
        <taxon>Bacillati</taxon>
        <taxon>Actinomycetota</taxon>
        <taxon>Actinomycetes</taxon>
        <taxon>Micromonosporales</taxon>
        <taxon>Micromonosporaceae</taxon>
        <taxon>Actinoplanes</taxon>
    </lineage>
</organism>
<reference evidence="3" key="1">
    <citation type="submission" date="2021-03" db="EMBL/GenBank/DDBJ databases">
        <title>Whole genome shotgun sequence of Actinoplanes auranticolor NBRC 12245.</title>
        <authorList>
            <person name="Komaki H."/>
            <person name="Tamura T."/>
        </authorList>
    </citation>
    <scope>NUCLEOTIDE SEQUENCE</scope>
    <source>
        <strain evidence="3">NBRC 12245</strain>
    </source>
</reference>
<evidence type="ECO:0000313" key="3">
    <source>
        <dbReference type="EMBL" id="GIM69609.1"/>
    </source>
</evidence>